<feature type="domain" description="N-acetylmuramoyl-L-alanine amidase" evidence="7">
    <location>
        <begin position="29"/>
        <end position="168"/>
    </location>
</feature>
<dbReference type="GO" id="GO:0009253">
    <property type="term" value="P:peptidoglycan catabolic process"/>
    <property type="evidence" value="ECO:0007669"/>
    <property type="project" value="InterPro"/>
</dbReference>
<dbReference type="CDD" id="cd06583">
    <property type="entry name" value="PGRP"/>
    <property type="match status" value="1"/>
</dbReference>
<dbReference type="SMART" id="SM00701">
    <property type="entry name" value="PGRP"/>
    <property type="match status" value="1"/>
</dbReference>
<evidence type="ECO:0000256" key="5">
    <source>
        <dbReference type="ARBA" id="ARBA00069708"/>
    </source>
</evidence>
<feature type="domain" description="Peptidoglycan recognition protein family" evidence="8">
    <location>
        <begin position="21"/>
        <end position="162"/>
    </location>
</feature>
<dbReference type="Proteomes" id="UP000791440">
    <property type="component" value="Unassembled WGS sequence"/>
</dbReference>
<keyword evidence="3" id="KW-0399">Innate immunity</keyword>
<evidence type="ECO:0000256" key="1">
    <source>
        <dbReference type="ARBA" id="ARBA00007553"/>
    </source>
</evidence>
<protein>
    <recommendedName>
        <fullName evidence="5">Peptidoglycan recognition protein</fullName>
    </recommendedName>
</protein>
<feature type="chain" id="PRO_5036711269" description="Peptidoglycan recognition protein" evidence="6">
    <location>
        <begin position="20"/>
        <end position="277"/>
    </location>
</feature>
<dbReference type="EMBL" id="JH668598">
    <property type="protein sequence ID" value="KAG6458844.1"/>
    <property type="molecule type" value="Genomic_DNA"/>
</dbReference>
<accession>A0A921ZKL9</accession>
<feature type="signal peptide" evidence="6">
    <location>
        <begin position="1"/>
        <end position="19"/>
    </location>
</feature>
<comment type="caution">
    <text evidence="9">The sequence shown here is derived from an EMBL/GenBank/DDBJ whole genome shotgun (WGS) entry which is preliminary data.</text>
</comment>
<keyword evidence="6" id="KW-0732">Signal</keyword>
<name>A0A921ZKL9_MANSE</name>
<gene>
    <name evidence="9" type="ORF">O3G_MSEX011079</name>
</gene>
<reference evidence="9" key="1">
    <citation type="journal article" date="2016" name="Insect Biochem. Mol. Biol.">
        <title>Multifaceted biological insights from a draft genome sequence of the tobacco hornworm moth, Manduca sexta.</title>
        <authorList>
            <person name="Kanost M.R."/>
            <person name="Arrese E.L."/>
            <person name="Cao X."/>
            <person name="Chen Y.R."/>
            <person name="Chellapilla S."/>
            <person name="Goldsmith M.R."/>
            <person name="Grosse-Wilde E."/>
            <person name="Heckel D.G."/>
            <person name="Herndon N."/>
            <person name="Jiang H."/>
            <person name="Papanicolaou A."/>
            <person name="Qu J."/>
            <person name="Soulages J.L."/>
            <person name="Vogel H."/>
            <person name="Walters J."/>
            <person name="Waterhouse R.M."/>
            <person name="Ahn S.J."/>
            <person name="Almeida F.C."/>
            <person name="An C."/>
            <person name="Aqrawi P."/>
            <person name="Bretschneider A."/>
            <person name="Bryant W.B."/>
            <person name="Bucks S."/>
            <person name="Chao H."/>
            <person name="Chevignon G."/>
            <person name="Christen J.M."/>
            <person name="Clarke D.F."/>
            <person name="Dittmer N.T."/>
            <person name="Ferguson L.C.F."/>
            <person name="Garavelou S."/>
            <person name="Gordon K.H.J."/>
            <person name="Gunaratna R.T."/>
            <person name="Han Y."/>
            <person name="Hauser F."/>
            <person name="He Y."/>
            <person name="Heidel-Fischer H."/>
            <person name="Hirsh A."/>
            <person name="Hu Y."/>
            <person name="Jiang H."/>
            <person name="Kalra D."/>
            <person name="Klinner C."/>
            <person name="Konig C."/>
            <person name="Kovar C."/>
            <person name="Kroll A.R."/>
            <person name="Kuwar S.S."/>
            <person name="Lee S.L."/>
            <person name="Lehman R."/>
            <person name="Li K."/>
            <person name="Li Z."/>
            <person name="Liang H."/>
            <person name="Lovelace S."/>
            <person name="Lu Z."/>
            <person name="Mansfield J.H."/>
            <person name="McCulloch K.J."/>
            <person name="Mathew T."/>
            <person name="Morton B."/>
            <person name="Muzny D.M."/>
            <person name="Neunemann D."/>
            <person name="Ongeri F."/>
            <person name="Pauchet Y."/>
            <person name="Pu L.L."/>
            <person name="Pyrousis I."/>
            <person name="Rao X.J."/>
            <person name="Redding A."/>
            <person name="Roesel C."/>
            <person name="Sanchez-Gracia A."/>
            <person name="Schaack S."/>
            <person name="Shukla A."/>
            <person name="Tetreau G."/>
            <person name="Wang Y."/>
            <person name="Xiong G.H."/>
            <person name="Traut W."/>
            <person name="Walsh T.K."/>
            <person name="Worley K.C."/>
            <person name="Wu D."/>
            <person name="Wu W."/>
            <person name="Wu Y.Q."/>
            <person name="Zhang X."/>
            <person name="Zou Z."/>
            <person name="Zucker H."/>
            <person name="Briscoe A.D."/>
            <person name="Burmester T."/>
            <person name="Clem R.J."/>
            <person name="Feyereisen R."/>
            <person name="Grimmelikhuijzen C.J.P."/>
            <person name="Hamodrakas S.J."/>
            <person name="Hansson B.S."/>
            <person name="Huguet E."/>
            <person name="Jermiin L.S."/>
            <person name="Lan Q."/>
            <person name="Lehman H.K."/>
            <person name="Lorenzen M."/>
            <person name="Merzendorfer H."/>
            <person name="Michalopoulos I."/>
            <person name="Morton D.B."/>
            <person name="Muthukrishnan S."/>
            <person name="Oakeshott J.G."/>
            <person name="Palmer W."/>
            <person name="Park Y."/>
            <person name="Passarelli A.L."/>
            <person name="Rozas J."/>
            <person name="Schwartz L.M."/>
            <person name="Smith W."/>
            <person name="Southgate A."/>
            <person name="Vilcinskas A."/>
            <person name="Vogt R."/>
            <person name="Wang P."/>
            <person name="Werren J."/>
            <person name="Yu X.Q."/>
            <person name="Zhou J.J."/>
            <person name="Brown S.J."/>
            <person name="Scherer S.E."/>
            <person name="Richards S."/>
            <person name="Blissard G.W."/>
        </authorList>
    </citation>
    <scope>NUCLEOTIDE SEQUENCE</scope>
</reference>
<evidence type="ECO:0000256" key="6">
    <source>
        <dbReference type="SAM" id="SignalP"/>
    </source>
</evidence>
<reference evidence="9" key="2">
    <citation type="submission" date="2020-12" db="EMBL/GenBank/DDBJ databases">
        <authorList>
            <person name="Kanost M."/>
        </authorList>
    </citation>
    <scope>NUCLEOTIDE SEQUENCE</scope>
</reference>
<sequence length="277" mass="31294">MWWHKCVVILFLKWIYVDANCNVIERKQWSEVTQHVAEAPRPVNLVIIIHTDTPSCRTTDHCKNIMKSIQTNTINSKNFDDIGYTFMIGGDGTVYEGVGWNRVGYHTIGYDRSAIGIAFIGNYNRDTATGQQLEALNELLACGVKLGHLTPDYRIVAHRQLILSESPGKSLYNEIRKWPEWLDNIDKISGSSSLSITKYASELGIYDSRTGQLNISGIGNQIYEAVSNREYNDAVDFSLILDKFGTGKELMNVINKLLLNRVSTTMFIDFGIMGDKR</sequence>
<dbReference type="SMART" id="SM00644">
    <property type="entry name" value="Ami_2"/>
    <property type="match status" value="1"/>
</dbReference>
<evidence type="ECO:0000313" key="9">
    <source>
        <dbReference type="EMBL" id="KAG6458844.1"/>
    </source>
</evidence>
<dbReference type="AlphaFoldDB" id="A0A921ZKL9"/>
<organism evidence="9 10">
    <name type="scientific">Manduca sexta</name>
    <name type="common">Tobacco hawkmoth</name>
    <name type="synonym">Tobacco hornworm</name>
    <dbReference type="NCBI Taxonomy" id="7130"/>
    <lineage>
        <taxon>Eukaryota</taxon>
        <taxon>Metazoa</taxon>
        <taxon>Ecdysozoa</taxon>
        <taxon>Arthropoda</taxon>
        <taxon>Hexapoda</taxon>
        <taxon>Insecta</taxon>
        <taxon>Pterygota</taxon>
        <taxon>Neoptera</taxon>
        <taxon>Endopterygota</taxon>
        <taxon>Lepidoptera</taxon>
        <taxon>Glossata</taxon>
        <taxon>Ditrysia</taxon>
        <taxon>Bombycoidea</taxon>
        <taxon>Sphingidae</taxon>
        <taxon>Sphinginae</taxon>
        <taxon>Sphingini</taxon>
        <taxon>Manduca</taxon>
    </lineage>
</organism>
<comment type="subunit">
    <text evidence="2">Monomer.</text>
</comment>
<dbReference type="GO" id="GO:0045087">
    <property type="term" value="P:innate immune response"/>
    <property type="evidence" value="ECO:0007669"/>
    <property type="project" value="UniProtKB-KW"/>
</dbReference>
<dbReference type="PANTHER" id="PTHR11022:SF41">
    <property type="entry name" value="PEPTIDOGLYCAN-RECOGNITION PROTEIN LC-RELATED"/>
    <property type="match status" value="1"/>
</dbReference>
<evidence type="ECO:0000313" key="10">
    <source>
        <dbReference type="Proteomes" id="UP000791440"/>
    </source>
</evidence>
<keyword evidence="4" id="KW-0391">Immunity</keyword>
<evidence type="ECO:0000256" key="4">
    <source>
        <dbReference type="ARBA" id="ARBA00022859"/>
    </source>
</evidence>
<dbReference type="Pfam" id="PF01510">
    <property type="entry name" value="Amidase_2"/>
    <property type="match status" value="1"/>
</dbReference>
<dbReference type="InterPro" id="IPR015510">
    <property type="entry name" value="PGRP"/>
</dbReference>
<dbReference type="InterPro" id="IPR006619">
    <property type="entry name" value="PGRP_domain_met/bac"/>
</dbReference>
<dbReference type="GO" id="GO:0008745">
    <property type="term" value="F:N-acetylmuramoyl-L-alanine amidase activity"/>
    <property type="evidence" value="ECO:0007669"/>
    <property type="project" value="InterPro"/>
</dbReference>
<dbReference type="InterPro" id="IPR002502">
    <property type="entry name" value="Amidase_domain"/>
</dbReference>
<evidence type="ECO:0000259" key="8">
    <source>
        <dbReference type="SMART" id="SM00701"/>
    </source>
</evidence>
<comment type="similarity">
    <text evidence="1">Belongs to the N-acetylmuramoyl-L-alanine amidase 2 family.</text>
</comment>
<keyword evidence="10" id="KW-1185">Reference proteome</keyword>
<proteinExistence type="inferred from homology"/>
<evidence type="ECO:0000256" key="3">
    <source>
        <dbReference type="ARBA" id="ARBA00022588"/>
    </source>
</evidence>
<dbReference type="GO" id="GO:0008270">
    <property type="term" value="F:zinc ion binding"/>
    <property type="evidence" value="ECO:0007669"/>
    <property type="project" value="InterPro"/>
</dbReference>
<dbReference type="FunFam" id="3.40.80.10:FF:000001">
    <property type="entry name" value="Peptidoglycan recognition protein 1"/>
    <property type="match status" value="1"/>
</dbReference>
<dbReference type="PANTHER" id="PTHR11022">
    <property type="entry name" value="PEPTIDOGLYCAN RECOGNITION PROTEIN"/>
    <property type="match status" value="1"/>
</dbReference>
<evidence type="ECO:0000256" key="2">
    <source>
        <dbReference type="ARBA" id="ARBA00011245"/>
    </source>
</evidence>
<evidence type="ECO:0000259" key="7">
    <source>
        <dbReference type="SMART" id="SM00644"/>
    </source>
</evidence>